<evidence type="ECO:0000313" key="3">
    <source>
        <dbReference type="Proteomes" id="UP000007800"/>
    </source>
</evidence>
<name>C5KZ81_PERM5</name>
<gene>
    <name evidence="2" type="ORF">Pmar_PMAR018232</name>
</gene>
<organism evidence="3">
    <name type="scientific">Perkinsus marinus (strain ATCC 50983 / TXsc)</name>
    <dbReference type="NCBI Taxonomy" id="423536"/>
    <lineage>
        <taxon>Eukaryota</taxon>
        <taxon>Sar</taxon>
        <taxon>Alveolata</taxon>
        <taxon>Perkinsozoa</taxon>
        <taxon>Perkinsea</taxon>
        <taxon>Perkinsida</taxon>
        <taxon>Perkinsidae</taxon>
        <taxon>Perkinsus</taxon>
    </lineage>
</organism>
<dbReference type="RefSeq" id="XP_002778436.1">
    <property type="nucleotide sequence ID" value="XM_002778390.1"/>
</dbReference>
<sequence>MQGSPGTWFKVIEAEASDWDELERMKKAQRSAEEASKRSARFDHSVSQDDDVFDDELMSKEVDNDKHQKVCNWRIVRKQLTNLSLGKGTSDVVVGGGGLHKEENAVVLESMSWGARCGPVYMKKLRNNRTTDTKRDKGRIWERAVKEAVWRVDNFEDDSDVLVQFRDILQPVDRAVVRAAVDMGALSAILSTRRAREKEGELGPEHLLLAQVLVGDLAMHNPEISRQLLEVLNVQLKPLLHELDRAMVSCFKSECEAPAACIAVVGLCKMILTLFVDVCEVGWSRKELSSTTYVVDANRVSEQYPSGTVGITWKKDVADRVVENTKVETSDGCKSLLDLLLLFIHRAVYQPEMNEALYAALELVHAVTVNDMYNDPKDRRNTVRELIHVASTEQFVTGSEEVVQRRMISGRKCKVEALNVLHSIKDLQLHHRVLTVVAGHRADEINDALLNPGMNLVEKCFNALRRTTDPSLEESLASMLLRLHVTHTELKRSLLRVHYVEEGQMELLESAQKWAVELARILDEPEVDMLLAARATGQLRASLVPDDSTGLTKAADLYVALGVHEHLLQLLNVSYLGVAVDFPVYLRHAEDDIRGANRLCIELLCANKELAAEWYQQYISCSLRILSQRPMTVEIQALRTLLECLDPSLVDSGIRLTVARSLCEVPSILGDLYHAIAKDMMSLPMVTWNCWPRCYRLAINKSAENEVSAAPTTSRWLLKRTTTRLEAVPEHGPMAPLLGADQDVAPGPTLIDGTPLAILDTLSALLEGGHGSDTVRLNADTMALSLDTNMLTKLLERANNKGQDSLAARYMILMDSITRRVTMDSSAASKWTVYNDTTPMLKKVRERLQDRIGSVEIVNSRDELEHIYFIVPESVIRRAQSDEFEALKERVMHDVPRDNPVQKCQVRGDRVEEVCEQ</sequence>
<dbReference type="GeneID" id="9038793"/>
<evidence type="ECO:0000313" key="2">
    <source>
        <dbReference type="EMBL" id="EER10231.1"/>
    </source>
</evidence>
<reference evidence="2 3" key="1">
    <citation type="submission" date="2008-07" db="EMBL/GenBank/DDBJ databases">
        <authorList>
            <person name="El-Sayed N."/>
            <person name="Caler E."/>
            <person name="Inman J."/>
            <person name="Amedeo P."/>
            <person name="Hass B."/>
            <person name="Wortman J."/>
        </authorList>
    </citation>
    <scope>NUCLEOTIDE SEQUENCE [LARGE SCALE GENOMIC DNA]</scope>
    <source>
        <strain evidence="3">ATCC 50983 / TXsc</strain>
    </source>
</reference>
<dbReference type="AlphaFoldDB" id="C5KZ81"/>
<dbReference type="InParanoid" id="C5KZ81"/>
<evidence type="ECO:0000256" key="1">
    <source>
        <dbReference type="SAM" id="MobiDB-lite"/>
    </source>
</evidence>
<dbReference type="Proteomes" id="UP000007800">
    <property type="component" value="Unassembled WGS sequence"/>
</dbReference>
<dbReference type="EMBL" id="GG677709">
    <property type="protein sequence ID" value="EER10231.1"/>
    <property type="molecule type" value="Genomic_DNA"/>
</dbReference>
<accession>C5KZ81</accession>
<protein>
    <submittedName>
        <fullName evidence="2">Uncharacterized protein</fullName>
    </submittedName>
</protein>
<feature type="region of interest" description="Disordered" evidence="1">
    <location>
        <begin position="25"/>
        <end position="45"/>
    </location>
</feature>
<proteinExistence type="predicted"/>
<keyword evidence="3" id="KW-1185">Reference proteome</keyword>